<proteinExistence type="predicted"/>
<dbReference type="AlphaFoldDB" id="A0A4R4WPS7"/>
<keyword evidence="3" id="KW-1185">Reference proteome</keyword>
<dbReference type="EMBL" id="SMKP01000071">
    <property type="protein sequence ID" value="TDD18435.1"/>
    <property type="molecule type" value="Genomic_DNA"/>
</dbReference>
<gene>
    <name evidence="2" type="ORF">E1294_24475</name>
</gene>
<name>A0A4R4WPS7_9ACTN</name>
<keyword evidence="1" id="KW-0175">Coiled coil</keyword>
<evidence type="ECO:0000256" key="1">
    <source>
        <dbReference type="SAM" id="Coils"/>
    </source>
</evidence>
<protein>
    <submittedName>
        <fullName evidence="2">Uncharacterized protein</fullName>
    </submittedName>
</protein>
<organism evidence="2 3">
    <name type="scientific">Nonomuraea diastatica</name>
    <dbReference type="NCBI Taxonomy" id="1848329"/>
    <lineage>
        <taxon>Bacteria</taxon>
        <taxon>Bacillati</taxon>
        <taxon>Actinomycetota</taxon>
        <taxon>Actinomycetes</taxon>
        <taxon>Streptosporangiales</taxon>
        <taxon>Streptosporangiaceae</taxon>
        <taxon>Nonomuraea</taxon>
    </lineage>
</organism>
<dbReference type="OrthoDB" id="7472701at2"/>
<accession>A0A4R4WPS7</accession>
<dbReference type="RefSeq" id="WP_132511881.1">
    <property type="nucleotide sequence ID" value="NZ_SMKP01000071.1"/>
</dbReference>
<sequence length="157" mass="17586">MTSTPRTAQTVFAQLTRDRDLADIDREIMRAFERLLDGRPEITDGSLKVVNIAAEAGVSRASYYRSPVAAAIKEILEAPDLKRPEVDDLKAEVTTLRKEMRELRREKAEEVRELKDMVATYANQIQVLALRNVELEADSEALRAHIAGTPGNVSPLR</sequence>
<evidence type="ECO:0000313" key="3">
    <source>
        <dbReference type="Proteomes" id="UP000294543"/>
    </source>
</evidence>
<dbReference type="Proteomes" id="UP000294543">
    <property type="component" value="Unassembled WGS sequence"/>
</dbReference>
<feature type="coiled-coil region" evidence="1">
    <location>
        <begin position="86"/>
        <end position="124"/>
    </location>
</feature>
<dbReference type="Gene3D" id="1.20.5.1700">
    <property type="match status" value="1"/>
</dbReference>
<comment type="caution">
    <text evidence="2">The sequence shown here is derived from an EMBL/GenBank/DDBJ whole genome shotgun (WGS) entry which is preliminary data.</text>
</comment>
<evidence type="ECO:0000313" key="2">
    <source>
        <dbReference type="EMBL" id="TDD18435.1"/>
    </source>
</evidence>
<reference evidence="2 3" key="1">
    <citation type="submission" date="2019-03" db="EMBL/GenBank/DDBJ databases">
        <title>Draft genome sequences of novel Actinobacteria.</title>
        <authorList>
            <person name="Sahin N."/>
            <person name="Ay H."/>
            <person name="Saygin H."/>
        </authorList>
    </citation>
    <scope>NUCLEOTIDE SEQUENCE [LARGE SCALE GENOMIC DNA]</scope>
    <source>
        <strain evidence="2 3">KC712</strain>
    </source>
</reference>